<reference evidence="1 2" key="1">
    <citation type="submission" date="2012-02" db="EMBL/GenBank/DDBJ databases">
        <title>Improved High-Quality Draft Sequence of Rhizobium leguminosarum bv. trifolii WSM597.</title>
        <authorList>
            <consortium name="US DOE Joint Genome Institute"/>
            <person name="Lucas S."/>
            <person name="Han J."/>
            <person name="Lapidus A."/>
            <person name="Cheng J.-F."/>
            <person name="Goodwin L."/>
            <person name="Pitluck S."/>
            <person name="Peters L."/>
            <person name="Ovchinnikova G."/>
            <person name="Held B."/>
            <person name="Detter J.C."/>
            <person name="Han C."/>
            <person name="Tapia R."/>
            <person name="Land M."/>
            <person name="Hauser L."/>
            <person name="Kyrpides N."/>
            <person name="Ivanova N."/>
            <person name="Pagani I."/>
            <person name="Brau L."/>
            <person name="Yates R."/>
            <person name="O'Hara G."/>
            <person name="Rui T."/>
            <person name="Howieson J."/>
            <person name="Reeve W."/>
            <person name="Woyke T."/>
        </authorList>
    </citation>
    <scope>NUCLEOTIDE SEQUENCE [LARGE SCALE GENOMIC DNA]</scope>
    <source>
        <strain evidence="1 2">WSM597</strain>
    </source>
</reference>
<dbReference type="AlphaFoldDB" id="I9NDG2"/>
<accession>I9NDG2</accession>
<dbReference type="Proteomes" id="UP000005092">
    <property type="component" value="Unassembled WGS sequence"/>
</dbReference>
<gene>
    <name evidence="1" type="ORF">Rleg9DRAFT_4825</name>
</gene>
<sequence>MNDDIQFTNAAFGFDPITRTGSFVLVRSGEAPCMVSVTRRGILNAASPPRATNARFMECIENFKEIAIAKQQSGERLLTVTAEDVRRWRTRRNALLCLQTEDDDSAPISPAAPVISLGDYRRGNCA</sequence>
<organism evidence="1 2">
    <name type="scientific">Rhizobium leguminosarum bv. trifolii WSM597</name>
    <dbReference type="NCBI Taxonomy" id="754764"/>
    <lineage>
        <taxon>Bacteria</taxon>
        <taxon>Pseudomonadati</taxon>
        <taxon>Pseudomonadota</taxon>
        <taxon>Alphaproteobacteria</taxon>
        <taxon>Hyphomicrobiales</taxon>
        <taxon>Rhizobiaceae</taxon>
        <taxon>Rhizobium/Agrobacterium group</taxon>
        <taxon>Rhizobium</taxon>
    </lineage>
</organism>
<dbReference type="HOGENOM" id="CLU_1979778_0_0_5"/>
<evidence type="ECO:0000313" key="2">
    <source>
        <dbReference type="Proteomes" id="UP000005092"/>
    </source>
</evidence>
<protein>
    <submittedName>
        <fullName evidence="1">Uncharacterized protein</fullName>
    </submittedName>
</protein>
<proteinExistence type="predicted"/>
<dbReference type="EMBL" id="JH719381">
    <property type="protein sequence ID" value="EJB05934.1"/>
    <property type="molecule type" value="Genomic_DNA"/>
</dbReference>
<name>I9NDG2_RHILT</name>
<evidence type="ECO:0000313" key="1">
    <source>
        <dbReference type="EMBL" id="EJB05934.1"/>
    </source>
</evidence>